<comment type="subcellular location">
    <subcellularLocation>
        <location evidence="1">Cell membrane</location>
        <topology evidence="1">Peripheral membrane protein</topology>
        <orientation evidence="1">Cytoplasmic side</orientation>
    </subcellularLocation>
</comment>
<dbReference type="GO" id="GO:0005886">
    <property type="term" value="C:plasma membrane"/>
    <property type="evidence" value="ECO:0007669"/>
    <property type="project" value="UniProtKB-SubCell"/>
</dbReference>
<protein>
    <recommendedName>
        <fullName evidence="1">Putative membrane protein insertion efficiency factor</fullName>
    </recommendedName>
</protein>
<dbReference type="PATRIC" id="fig|1609969.3.peg.1746"/>
<comment type="similarity">
    <text evidence="1">Belongs to the UPF0161 family.</text>
</comment>
<dbReference type="AlphaFoldDB" id="A0A0F0CR81"/>
<keyword evidence="3" id="KW-1185">Reference proteome</keyword>
<evidence type="ECO:0000313" key="3">
    <source>
        <dbReference type="Proteomes" id="UP000033428"/>
    </source>
</evidence>
<keyword evidence="1" id="KW-1003">Cell membrane</keyword>
<evidence type="ECO:0000313" key="2">
    <source>
        <dbReference type="EMBL" id="KJJ84519.1"/>
    </source>
</evidence>
<dbReference type="PANTHER" id="PTHR33383:SF1">
    <property type="entry name" value="MEMBRANE PROTEIN INSERTION EFFICIENCY FACTOR-RELATED"/>
    <property type="match status" value="1"/>
</dbReference>
<dbReference type="Pfam" id="PF01809">
    <property type="entry name" value="YidD"/>
    <property type="match status" value="1"/>
</dbReference>
<gene>
    <name evidence="2" type="ORF">OMAG_001623</name>
</gene>
<comment type="caution">
    <text evidence="2">The sequence shown here is derived from an EMBL/GenBank/DDBJ whole genome shotgun (WGS) entry which is preliminary data.</text>
</comment>
<proteinExistence type="inferred from homology"/>
<keyword evidence="1" id="KW-0472">Membrane</keyword>
<organism evidence="2 3">
    <name type="scientific">Candidatus Omnitrophus magneticus</name>
    <dbReference type="NCBI Taxonomy" id="1609969"/>
    <lineage>
        <taxon>Bacteria</taxon>
        <taxon>Pseudomonadati</taxon>
        <taxon>Candidatus Omnitrophota</taxon>
        <taxon>Candidatus Omnitrophus</taxon>
    </lineage>
</organism>
<dbReference type="HAMAP" id="MF_00386">
    <property type="entry name" value="UPF0161_YidD"/>
    <property type="match status" value="1"/>
</dbReference>
<comment type="function">
    <text evidence="1">Could be involved in insertion of integral membrane proteins into the membrane.</text>
</comment>
<sequence length="74" mass="8557">MLKKIIIKTLDFYKNLISPYLPRSCRFYPTCSSYTKEAVIEYGVLEGVWKGIKRISKCNPCCQGGYDPITKEKE</sequence>
<dbReference type="Proteomes" id="UP000033428">
    <property type="component" value="Unassembled WGS sequence"/>
</dbReference>
<dbReference type="NCBIfam" id="TIGR00278">
    <property type="entry name" value="membrane protein insertion efficiency factor YidD"/>
    <property type="match status" value="1"/>
</dbReference>
<dbReference type="EMBL" id="JYNY01000341">
    <property type="protein sequence ID" value="KJJ84519.1"/>
    <property type="molecule type" value="Genomic_DNA"/>
</dbReference>
<name>A0A0F0CR81_9BACT</name>
<reference evidence="2 3" key="1">
    <citation type="submission" date="2015-02" db="EMBL/GenBank/DDBJ databases">
        <title>Single-cell genomics of uncultivated deep-branching MTB reveals a conserved set of magnetosome genes.</title>
        <authorList>
            <person name="Kolinko S."/>
            <person name="Richter M."/>
            <person name="Glockner F.O."/>
            <person name="Brachmann A."/>
            <person name="Schuler D."/>
        </authorList>
    </citation>
    <scope>NUCLEOTIDE SEQUENCE [LARGE SCALE GENOMIC DNA]</scope>
    <source>
        <strain evidence="2">SKK-01</strain>
    </source>
</reference>
<accession>A0A0F0CR81</accession>
<evidence type="ECO:0000256" key="1">
    <source>
        <dbReference type="HAMAP-Rule" id="MF_00386"/>
    </source>
</evidence>
<dbReference type="SMART" id="SM01234">
    <property type="entry name" value="Haemolytic"/>
    <property type="match status" value="1"/>
</dbReference>
<dbReference type="InterPro" id="IPR002696">
    <property type="entry name" value="Membr_insert_effic_factor_YidD"/>
</dbReference>
<dbReference type="PANTHER" id="PTHR33383">
    <property type="entry name" value="MEMBRANE PROTEIN INSERTION EFFICIENCY FACTOR-RELATED"/>
    <property type="match status" value="1"/>
</dbReference>